<sequence>MAPLWICVAFVAASEIIDYALLAGKHEQFTEMGEQMNLNEDSLSLTRTLHTRSQSLKGMLCQEA</sequence>
<reference evidence="1 2" key="1">
    <citation type="submission" date="2013-10" db="EMBL/GenBank/DDBJ databases">
        <title>Whole Genome Shotgun Sequence of Pseudomonas taiwanensis SJ9.</title>
        <authorList>
            <person name="Hong S.-J."/>
            <person name="Shin J.-H."/>
        </authorList>
    </citation>
    <scope>NUCLEOTIDE SEQUENCE [LARGE SCALE GENOMIC DNA]</scope>
    <source>
        <strain evidence="1 2">SJ9</strain>
    </source>
</reference>
<accession>V7DC64</accession>
<evidence type="ECO:0000313" key="2">
    <source>
        <dbReference type="Proteomes" id="UP000018511"/>
    </source>
</evidence>
<dbReference type="AlphaFoldDB" id="V7DC64"/>
<gene>
    <name evidence="1" type="ORF">O164_14225</name>
</gene>
<organism evidence="1 2">
    <name type="scientific">Pseudomonas taiwanensis SJ9</name>
    <dbReference type="NCBI Taxonomy" id="1388762"/>
    <lineage>
        <taxon>Bacteria</taxon>
        <taxon>Pseudomonadati</taxon>
        <taxon>Pseudomonadota</taxon>
        <taxon>Gammaproteobacteria</taxon>
        <taxon>Pseudomonadales</taxon>
        <taxon>Pseudomonadaceae</taxon>
        <taxon>Pseudomonas</taxon>
    </lineage>
</organism>
<name>V7DC64_9PSED</name>
<evidence type="ECO:0000313" key="1">
    <source>
        <dbReference type="EMBL" id="ESW39085.1"/>
    </source>
</evidence>
<comment type="caution">
    <text evidence="1">The sequence shown here is derived from an EMBL/GenBank/DDBJ whole genome shotgun (WGS) entry which is preliminary data.</text>
</comment>
<dbReference type="EMBL" id="AXUP01000174">
    <property type="protein sequence ID" value="ESW39085.1"/>
    <property type="molecule type" value="Genomic_DNA"/>
</dbReference>
<dbReference type="Proteomes" id="UP000018511">
    <property type="component" value="Unassembled WGS sequence"/>
</dbReference>
<proteinExistence type="predicted"/>
<protein>
    <submittedName>
        <fullName evidence="1">Uncharacterized protein</fullName>
    </submittedName>
</protein>